<keyword evidence="5" id="KW-0067">ATP-binding</keyword>
<keyword evidence="4" id="KW-0418">Kinase</keyword>
<keyword evidence="2" id="KW-0808">Transferase</keyword>
<protein>
    <recommendedName>
        <fullName evidence="6">Protein kinase domain-containing protein</fullName>
    </recommendedName>
</protein>
<accession>A0A8S1UXL5</accession>
<evidence type="ECO:0000313" key="8">
    <source>
        <dbReference type="Proteomes" id="UP000689195"/>
    </source>
</evidence>
<dbReference type="PANTHER" id="PTHR24351">
    <property type="entry name" value="RIBOSOMAL PROTEIN S6 KINASE"/>
    <property type="match status" value="1"/>
</dbReference>
<dbReference type="InterPro" id="IPR000719">
    <property type="entry name" value="Prot_kinase_dom"/>
</dbReference>
<dbReference type="GO" id="GO:0005524">
    <property type="term" value="F:ATP binding"/>
    <property type="evidence" value="ECO:0007669"/>
    <property type="project" value="UniProtKB-KW"/>
</dbReference>
<proteinExistence type="predicted"/>
<comment type="caution">
    <text evidence="7">The sequence shown here is derived from an EMBL/GenBank/DDBJ whole genome shotgun (WGS) entry which is preliminary data.</text>
</comment>
<evidence type="ECO:0000259" key="6">
    <source>
        <dbReference type="PROSITE" id="PS50011"/>
    </source>
</evidence>
<evidence type="ECO:0000256" key="3">
    <source>
        <dbReference type="ARBA" id="ARBA00022741"/>
    </source>
</evidence>
<evidence type="ECO:0000256" key="5">
    <source>
        <dbReference type="ARBA" id="ARBA00022840"/>
    </source>
</evidence>
<feature type="domain" description="Protein kinase" evidence="6">
    <location>
        <begin position="1"/>
        <end position="200"/>
    </location>
</feature>
<evidence type="ECO:0000256" key="1">
    <source>
        <dbReference type="ARBA" id="ARBA00022527"/>
    </source>
</evidence>
<dbReference type="GO" id="GO:0004674">
    <property type="term" value="F:protein serine/threonine kinase activity"/>
    <property type="evidence" value="ECO:0007669"/>
    <property type="project" value="UniProtKB-KW"/>
</dbReference>
<keyword evidence="3" id="KW-0547">Nucleotide-binding</keyword>
<organism evidence="7 8">
    <name type="scientific">Paramecium pentaurelia</name>
    <dbReference type="NCBI Taxonomy" id="43138"/>
    <lineage>
        <taxon>Eukaryota</taxon>
        <taxon>Sar</taxon>
        <taxon>Alveolata</taxon>
        <taxon>Ciliophora</taxon>
        <taxon>Intramacronucleata</taxon>
        <taxon>Oligohymenophorea</taxon>
        <taxon>Peniculida</taxon>
        <taxon>Parameciidae</taxon>
        <taxon>Paramecium</taxon>
    </lineage>
</organism>
<evidence type="ECO:0000313" key="7">
    <source>
        <dbReference type="EMBL" id="CAD8169007.1"/>
    </source>
</evidence>
<keyword evidence="1" id="KW-0723">Serine/threonine-protein kinase</keyword>
<dbReference type="AlphaFoldDB" id="A0A8S1UXL5"/>
<evidence type="ECO:0000256" key="4">
    <source>
        <dbReference type="ARBA" id="ARBA00022777"/>
    </source>
</evidence>
<dbReference type="Proteomes" id="UP000689195">
    <property type="component" value="Unassembled WGS sequence"/>
</dbReference>
<dbReference type="PROSITE" id="PS50011">
    <property type="entry name" value="PROTEIN_KINASE_DOM"/>
    <property type="match status" value="1"/>
</dbReference>
<dbReference type="OrthoDB" id="1930859at2759"/>
<gene>
    <name evidence="7" type="ORF">PPENT_87.1.T0500102</name>
</gene>
<sequence>MIKTLHQFQKAYRKKRIWQSDINLTQIEQLIIIRYEDNQHDKSKWMKQLFEILDKTLVGEYISKGELLYYLKQNEKFSEEIAKFYAAQILLSLECLNQNSIVYRDSQSLKITYFRKDISNLQTLDYQLQMMDCNSHNAEPLIIQNLRFRKSRTYQQYDVQGFGIVLYQKQQDSMQIKFKFDMKIVPFQLKLRICYRICLM</sequence>
<keyword evidence="8" id="KW-1185">Reference proteome</keyword>
<name>A0A8S1UXL5_9CILI</name>
<evidence type="ECO:0000256" key="2">
    <source>
        <dbReference type="ARBA" id="ARBA00022679"/>
    </source>
</evidence>
<reference evidence="7" key="1">
    <citation type="submission" date="2021-01" db="EMBL/GenBank/DDBJ databases">
        <authorList>
            <consortium name="Genoscope - CEA"/>
            <person name="William W."/>
        </authorList>
    </citation>
    <scope>NUCLEOTIDE SEQUENCE</scope>
</reference>
<dbReference type="EMBL" id="CAJJDO010000050">
    <property type="protein sequence ID" value="CAD8169007.1"/>
    <property type="molecule type" value="Genomic_DNA"/>
</dbReference>